<dbReference type="InterPro" id="IPR027417">
    <property type="entry name" value="P-loop_NTPase"/>
</dbReference>
<dbReference type="PANTHER" id="PTHR32071:SF117">
    <property type="entry name" value="PTS-DEPENDENT DIHYDROXYACETONE KINASE OPERON REGULATORY PROTEIN-RELATED"/>
    <property type="match status" value="1"/>
</dbReference>
<dbReference type="PROSITE" id="PS00676">
    <property type="entry name" value="SIGMA54_INTERACT_2"/>
    <property type="match status" value="1"/>
</dbReference>
<feature type="domain" description="Sigma-54 factor interaction" evidence="6">
    <location>
        <begin position="878"/>
        <end position="1107"/>
    </location>
</feature>
<gene>
    <name evidence="7" type="ORF">DI536_27195</name>
</gene>
<protein>
    <recommendedName>
        <fullName evidence="6">Sigma-54 factor interaction domain-containing protein</fullName>
    </recommendedName>
</protein>
<evidence type="ECO:0000256" key="3">
    <source>
        <dbReference type="ARBA" id="ARBA00023015"/>
    </source>
</evidence>
<dbReference type="SUPFAM" id="SSF52540">
    <property type="entry name" value="P-loop containing nucleoside triphosphate hydrolases"/>
    <property type="match status" value="2"/>
</dbReference>
<dbReference type="Pfam" id="PF00158">
    <property type="entry name" value="Sigma54_activat"/>
    <property type="match status" value="1"/>
</dbReference>
<evidence type="ECO:0000256" key="4">
    <source>
        <dbReference type="ARBA" id="ARBA00023125"/>
    </source>
</evidence>
<sequence>MSQDVLRYLRPPVTEVTGREAELTMLLREHHEAKASGSARFVFIRGPRGVGKSHLVAQLAQALGGQGTPVFEGGSGRDARQTWGVFAPMLGELLTLVKRSGVPETTVARLARAVEPVRSGGQSLPAEERRLALYDGAGELFSLAGRSAPLVVWPDLDVADRASLELIRYLAAMASTPQSKVGGLFVLTFREDEALPEPLAEVVSHVSGRTLSLAGLDVDGIRAFLSRNDVAQKLLDATGGNPEALGELLERPVAAVDFFVRRVERLTEVQRATLSTLAIAPEALPVEWLASAMGAEAPRCAETLDGLLRERLVTVKVIDGRPSWRFTRESEKQAFLALVPDESRRVATLALGRVFASQGQLLAAAELLLPVAPADGAALAVRAAQALVERGALEDADALYARALAQLPGEARADVLASWGRVLGLLGDYRGAVRRLLSSVAHADEATRAAVALEAARHLTKLGRARHAKALLEVARREAKLSRDADATLAELFVNTGRAADALSLGRQALEGVELDGTALAMRQTVGKALLITGQLQDAQQLFAENAMEAEKRGDTRLLALARLNEGVAAYKRGERDRAISCWESTPTESRPLHAHAEANLGSLYAESGDFELALGHLSRALTSFSRFGSLREVAMASSNLSRLHHLLGDTERSAELSEHALRLARRLGDGYLEASALLNLGALAVDTREYPAAKRDLEFARVGFEKQGNDAWAALAAAWKARAHLYSGERAQAEQELARRCVEKGAASLQSTSLEVELTRGELLLSMGDLLGAGRAASRAREALLDKPELEGPIRTYFLMGKLRQAANDASGAQAEFQRAGRLLDELVQRVPPVRRTAFLSLPRRAEVVAAVEPELRLPRAMASLAQRHVVDNFNGIVGRSAALQRITRQLEPIGRSNATVLVRGESGTGKEVLADALHALSPRRHMPLVKVNCAAMVEELLLSELFGHEKGAFTGAIRERKGRFEMADGGTIFLDEIGDISPKAQVALLRVLQEREFERVGGSKTIKVDVRIICATNRDLEQAIAQGRFRSDLYYRLKGVMLELPSLRERPEDLQLLAQHFLERVARDRNEPVRRLSAGALALLARHSWPGNIRELENVISSASIFAEGDEIDVEAFSHVGELAALIDAPQPAANAPPAVSTVVAPVAPVAAPVVPVSADGPLDFYAMARKRDISLKDLRHEMEMQCIRRALEDAGGNISEAARLLKMKRSRLSQIVNGEVELKEVAHGDE</sequence>
<dbReference type="PANTHER" id="PTHR32071">
    <property type="entry name" value="TRANSCRIPTIONAL REGULATORY PROTEIN"/>
    <property type="match status" value="1"/>
</dbReference>
<dbReference type="Gene3D" id="1.10.10.60">
    <property type="entry name" value="Homeodomain-like"/>
    <property type="match status" value="1"/>
</dbReference>
<dbReference type="Pfam" id="PF13191">
    <property type="entry name" value="AAA_16"/>
    <property type="match status" value="1"/>
</dbReference>
<evidence type="ECO:0000256" key="2">
    <source>
        <dbReference type="ARBA" id="ARBA00022840"/>
    </source>
</evidence>
<dbReference type="InterPro" id="IPR009057">
    <property type="entry name" value="Homeodomain-like_sf"/>
</dbReference>
<keyword evidence="2" id="KW-0067">ATP-binding</keyword>
<proteinExistence type="predicted"/>
<dbReference type="PROSITE" id="PS00688">
    <property type="entry name" value="SIGMA54_INTERACT_3"/>
    <property type="match status" value="1"/>
</dbReference>
<evidence type="ECO:0000313" key="7">
    <source>
        <dbReference type="EMBL" id="PZR07559.1"/>
    </source>
</evidence>
<keyword evidence="4" id="KW-0238">DNA-binding</keyword>
<dbReference type="InterPro" id="IPR025943">
    <property type="entry name" value="Sigma_54_int_dom_ATP-bd_2"/>
</dbReference>
<dbReference type="SUPFAM" id="SSF48452">
    <property type="entry name" value="TPR-like"/>
    <property type="match status" value="3"/>
</dbReference>
<dbReference type="Pfam" id="PF25601">
    <property type="entry name" value="AAA_lid_14"/>
    <property type="match status" value="1"/>
</dbReference>
<dbReference type="Gene3D" id="1.25.40.10">
    <property type="entry name" value="Tetratricopeptide repeat domain"/>
    <property type="match status" value="2"/>
</dbReference>
<dbReference type="GO" id="GO:0043565">
    <property type="term" value="F:sequence-specific DNA binding"/>
    <property type="evidence" value="ECO:0007669"/>
    <property type="project" value="InterPro"/>
</dbReference>
<keyword evidence="1" id="KW-0547">Nucleotide-binding</keyword>
<dbReference type="Pfam" id="PF02954">
    <property type="entry name" value="HTH_8"/>
    <property type="match status" value="1"/>
</dbReference>
<dbReference type="CDD" id="cd00009">
    <property type="entry name" value="AAA"/>
    <property type="match status" value="1"/>
</dbReference>
<dbReference type="GO" id="GO:0005524">
    <property type="term" value="F:ATP binding"/>
    <property type="evidence" value="ECO:0007669"/>
    <property type="project" value="UniProtKB-KW"/>
</dbReference>
<dbReference type="InterPro" id="IPR002078">
    <property type="entry name" value="Sigma_54_int"/>
</dbReference>
<dbReference type="InterPro" id="IPR025662">
    <property type="entry name" value="Sigma_54_int_dom_ATP-bd_1"/>
</dbReference>
<reference evidence="7 8" key="1">
    <citation type="submission" date="2017-08" db="EMBL/GenBank/DDBJ databases">
        <title>Infants hospitalized years apart are colonized by the same room-sourced microbial strains.</title>
        <authorList>
            <person name="Brooks B."/>
            <person name="Olm M.R."/>
            <person name="Firek B.A."/>
            <person name="Baker R."/>
            <person name="Thomas B.C."/>
            <person name="Morowitz M.J."/>
            <person name="Banfield J.F."/>
        </authorList>
    </citation>
    <scope>NUCLEOTIDE SEQUENCE [LARGE SCALE GENOMIC DNA]</scope>
    <source>
        <strain evidence="7">S2_003_000_R2_14</strain>
    </source>
</reference>
<keyword evidence="3" id="KW-0805">Transcription regulation</keyword>
<dbReference type="SUPFAM" id="SSF46689">
    <property type="entry name" value="Homeodomain-like"/>
    <property type="match status" value="1"/>
</dbReference>
<dbReference type="InterPro" id="IPR058031">
    <property type="entry name" value="AAA_lid_NorR"/>
</dbReference>
<evidence type="ECO:0000256" key="5">
    <source>
        <dbReference type="ARBA" id="ARBA00023163"/>
    </source>
</evidence>
<dbReference type="EMBL" id="QFQP01000030">
    <property type="protein sequence ID" value="PZR07559.1"/>
    <property type="molecule type" value="Genomic_DNA"/>
</dbReference>
<dbReference type="PROSITE" id="PS00675">
    <property type="entry name" value="SIGMA54_INTERACT_1"/>
    <property type="match status" value="1"/>
</dbReference>
<comment type="caution">
    <text evidence="7">The sequence shown here is derived from an EMBL/GenBank/DDBJ whole genome shotgun (WGS) entry which is preliminary data.</text>
</comment>
<dbReference type="FunFam" id="3.40.50.300:FF:000006">
    <property type="entry name" value="DNA-binding transcriptional regulator NtrC"/>
    <property type="match status" value="1"/>
</dbReference>
<dbReference type="InterPro" id="IPR025944">
    <property type="entry name" value="Sigma_54_int_dom_CS"/>
</dbReference>
<evidence type="ECO:0000259" key="6">
    <source>
        <dbReference type="PROSITE" id="PS50045"/>
    </source>
</evidence>
<dbReference type="Pfam" id="PF13424">
    <property type="entry name" value="TPR_12"/>
    <property type="match status" value="1"/>
</dbReference>
<accession>A0A2W5SW40</accession>
<dbReference type="GO" id="GO:0006355">
    <property type="term" value="P:regulation of DNA-templated transcription"/>
    <property type="evidence" value="ECO:0007669"/>
    <property type="project" value="InterPro"/>
</dbReference>
<dbReference type="SMART" id="SM00382">
    <property type="entry name" value="AAA"/>
    <property type="match status" value="2"/>
</dbReference>
<dbReference type="Gene3D" id="1.10.8.60">
    <property type="match status" value="1"/>
</dbReference>
<name>A0A2W5SW40_9BACT</name>
<dbReference type="PROSITE" id="PS50045">
    <property type="entry name" value="SIGMA54_INTERACT_4"/>
    <property type="match status" value="1"/>
</dbReference>
<dbReference type="Proteomes" id="UP000249061">
    <property type="component" value="Unassembled WGS sequence"/>
</dbReference>
<dbReference type="AlphaFoldDB" id="A0A2W5SW40"/>
<dbReference type="InterPro" id="IPR011990">
    <property type="entry name" value="TPR-like_helical_dom_sf"/>
</dbReference>
<dbReference type="InterPro" id="IPR002197">
    <property type="entry name" value="HTH_Fis"/>
</dbReference>
<keyword evidence="5" id="KW-0804">Transcription</keyword>
<dbReference type="InterPro" id="IPR041664">
    <property type="entry name" value="AAA_16"/>
</dbReference>
<dbReference type="Gene3D" id="3.40.50.300">
    <property type="entry name" value="P-loop containing nucleotide triphosphate hydrolases"/>
    <property type="match status" value="1"/>
</dbReference>
<evidence type="ECO:0000256" key="1">
    <source>
        <dbReference type="ARBA" id="ARBA00022741"/>
    </source>
</evidence>
<organism evidence="7 8">
    <name type="scientific">Archangium gephyra</name>
    <dbReference type="NCBI Taxonomy" id="48"/>
    <lineage>
        <taxon>Bacteria</taxon>
        <taxon>Pseudomonadati</taxon>
        <taxon>Myxococcota</taxon>
        <taxon>Myxococcia</taxon>
        <taxon>Myxococcales</taxon>
        <taxon>Cystobacterineae</taxon>
        <taxon>Archangiaceae</taxon>
        <taxon>Archangium</taxon>
    </lineage>
</organism>
<dbReference type="InterPro" id="IPR003593">
    <property type="entry name" value="AAA+_ATPase"/>
</dbReference>
<evidence type="ECO:0000313" key="8">
    <source>
        <dbReference type="Proteomes" id="UP000249061"/>
    </source>
</evidence>